<proteinExistence type="predicted"/>
<dbReference type="EMBL" id="QRHA01000006">
    <property type="protein sequence ID" value="RDV25612.1"/>
    <property type="molecule type" value="Genomic_DNA"/>
</dbReference>
<reference evidence="4" key="1">
    <citation type="submission" date="2018-08" db="EMBL/GenBank/DDBJ databases">
        <authorList>
            <person name="Zhang J."/>
            <person name="Du Z.-J."/>
        </authorList>
    </citation>
    <scope>NUCLEOTIDE SEQUENCE [LARGE SCALE GENOMIC DNA]</scope>
    <source>
        <strain evidence="4">KCTC 52655</strain>
    </source>
</reference>
<evidence type="ECO:0000313" key="4">
    <source>
        <dbReference type="Proteomes" id="UP000256561"/>
    </source>
</evidence>
<sequence>MKTTKQNVSFEQHLQQQIHKLPNERMPERDLWRGVELGLEASESGSKPVGTVRSSWFAIAASIAFLVSVSWLGVNQLATEKGLDGNALVQSLSSQHEAQKQALLVQYDGQAALTENWQQQLSELDAAAEAIKSALAQDPNNTALLRMLQNVYQQQITLIERVHAPKWQQI</sequence>
<evidence type="ECO:0000256" key="1">
    <source>
        <dbReference type="SAM" id="MobiDB-lite"/>
    </source>
</evidence>
<dbReference type="AlphaFoldDB" id="A0A3D8M778"/>
<keyword evidence="2" id="KW-1133">Transmembrane helix</keyword>
<dbReference type="OrthoDB" id="6227277at2"/>
<evidence type="ECO:0000313" key="3">
    <source>
        <dbReference type="EMBL" id="RDV25612.1"/>
    </source>
</evidence>
<keyword evidence="2" id="KW-0472">Membrane</keyword>
<comment type="caution">
    <text evidence="3">The sequence shown here is derived from an EMBL/GenBank/DDBJ whole genome shotgun (WGS) entry which is preliminary data.</text>
</comment>
<feature type="region of interest" description="Disordered" evidence="1">
    <location>
        <begin position="1"/>
        <end position="25"/>
    </location>
</feature>
<feature type="compositionally biased region" description="Polar residues" evidence="1">
    <location>
        <begin position="1"/>
        <end position="18"/>
    </location>
</feature>
<name>A0A3D8M778_9ALTE</name>
<evidence type="ECO:0000256" key="2">
    <source>
        <dbReference type="SAM" id="Phobius"/>
    </source>
</evidence>
<feature type="transmembrane region" description="Helical" evidence="2">
    <location>
        <begin position="56"/>
        <end position="74"/>
    </location>
</feature>
<gene>
    <name evidence="3" type="ORF">DXV75_10005</name>
</gene>
<keyword evidence="4" id="KW-1185">Reference proteome</keyword>
<dbReference type="Proteomes" id="UP000256561">
    <property type="component" value="Unassembled WGS sequence"/>
</dbReference>
<accession>A0A3D8M778</accession>
<dbReference type="RefSeq" id="WP_115593267.1">
    <property type="nucleotide sequence ID" value="NZ_QRHA01000006.1"/>
</dbReference>
<keyword evidence="2" id="KW-0812">Transmembrane</keyword>
<organism evidence="3 4">
    <name type="scientific">Alteromonas aestuariivivens</name>
    <dbReference type="NCBI Taxonomy" id="1938339"/>
    <lineage>
        <taxon>Bacteria</taxon>
        <taxon>Pseudomonadati</taxon>
        <taxon>Pseudomonadota</taxon>
        <taxon>Gammaproteobacteria</taxon>
        <taxon>Alteromonadales</taxon>
        <taxon>Alteromonadaceae</taxon>
        <taxon>Alteromonas/Salinimonas group</taxon>
        <taxon>Alteromonas</taxon>
    </lineage>
</organism>
<protein>
    <submittedName>
        <fullName evidence="3">Uncharacterized protein</fullName>
    </submittedName>
</protein>